<keyword evidence="5" id="KW-0411">Iron-sulfur</keyword>
<dbReference type="SFLD" id="SFLDG01065">
    <property type="entry name" value="anaerobic_coproporphyrinogen-I"/>
    <property type="match status" value="1"/>
</dbReference>
<evidence type="ECO:0000259" key="6">
    <source>
        <dbReference type="PROSITE" id="PS51918"/>
    </source>
</evidence>
<protein>
    <recommendedName>
        <fullName evidence="1">Heme chaperone HemW</fullName>
    </recommendedName>
</protein>
<dbReference type="PANTHER" id="PTHR13932:SF5">
    <property type="entry name" value="RADICAL S-ADENOSYL METHIONINE DOMAIN-CONTAINING PROTEIN 1, MITOCHONDRIAL"/>
    <property type="match status" value="1"/>
</dbReference>
<dbReference type="GO" id="GO:0016491">
    <property type="term" value="F:oxidoreductase activity"/>
    <property type="evidence" value="ECO:0007669"/>
    <property type="project" value="UniProtKB-KW"/>
</dbReference>
<evidence type="ECO:0000256" key="2">
    <source>
        <dbReference type="ARBA" id="ARBA00022691"/>
    </source>
</evidence>
<evidence type="ECO:0000256" key="1">
    <source>
        <dbReference type="ARBA" id="ARBA00017228"/>
    </source>
</evidence>
<dbReference type="SMART" id="SM00729">
    <property type="entry name" value="Elp3"/>
    <property type="match status" value="1"/>
</dbReference>
<dbReference type="PANTHER" id="PTHR13932">
    <property type="entry name" value="COPROPORPHYRINIGEN III OXIDASE"/>
    <property type="match status" value="1"/>
</dbReference>
<dbReference type="GO" id="GO:0051539">
    <property type="term" value="F:4 iron, 4 sulfur cluster binding"/>
    <property type="evidence" value="ECO:0007669"/>
    <property type="project" value="TreeGrafter"/>
</dbReference>
<dbReference type="GO" id="GO:0046872">
    <property type="term" value="F:metal ion binding"/>
    <property type="evidence" value="ECO:0007669"/>
    <property type="project" value="UniProtKB-KW"/>
</dbReference>
<dbReference type="InterPro" id="IPR007197">
    <property type="entry name" value="rSAM"/>
</dbReference>
<dbReference type="GO" id="GO:0006779">
    <property type="term" value="P:porphyrin-containing compound biosynthetic process"/>
    <property type="evidence" value="ECO:0007669"/>
    <property type="project" value="TreeGrafter"/>
</dbReference>
<comment type="caution">
    <text evidence="7">The sequence shown here is derived from an EMBL/GenBank/DDBJ whole genome shotgun (WGS) entry which is preliminary data.</text>
</comment>
<evidence type="ECO:0000313" key="8">
    <source>
        <dbReference type="Proteomes" id="UP000811545"/>
    </source>
</evidence>
<dbReference type="CDD" id="cd01335">
    <property type="entry name" value="Radical_SAM"/>
    <property type="match status" value="1"/>
</dbReference>
<gene>
    <name evidence="7" type="primary">hemN</name>
    <name evidence="7" type="ORF">DDT42_00986</name>
</gene>
<organism evidence="7 8">
    <name type="scientific">Psychracetigena formicireducens</name>
    <dbReference type="NCBI Taxonomy" id="2986056"/>
    <lineage>
        <taxon>Bacteria</taxon>
        <taxon>Bacillati</taxon>
        <taxon>Candidatus Lithacetigenota</taxon>
        <taxon>Candidatus Psychracetigena</taxon>
    </lineage>
</organism>
<keyword evidence="2" id="KW-0949">S-adenosyl-L-methionine</keyword>
<evidence type="ECO:0000313" key="7">
    <source>
        <dbReference type="EMBL" id="MBT9145116.1"/>
    </source>
</evidence>
<proteinExistence type="predicted"/>
<dbReference type="Proteomes" id="UP000811545">
    <property type="component" value="Unassembled WGS sequence"/>
</dbReference>
<dbReference type="InterPro" id="IPR006638">
    <property type="entry name" value="Elp3/MiaA/NifB-like_rSAM"/>
</dbReference>
<reference evidence="7 8" key="1">
    <citation type="journal article" date="2021" name="bioRxiv">
        <title>Unique metabolic strategies in Hadean analogues reveal hints for primordial physiology.</title>
        <authorList>
            <person name="Nobu M.K."/>
            <person name="Nakai R."/>
            <person name="Tamazawa S."/>
            <person name="Mori H."/>
            <person name="Toyoda A."/>
            <person name="Ijiri A."/>
            <person name="Suzuki S."/>
            <person name="Kurokawa K."/>
            <person name="Kamagata Y."/>
            <person name="Tamaki H."/>
        </authorList>
    </citation>
    <scope>NUCLEOTIDE SEQUENCE [LARGE SCALE GENOMIC DNA]</scope>
    <source>
        <strain evidence="7">BS525</strain>
    </source>
</reference>
<dbReference type="GO" id="GO:0005737">
    <property type="term" value="C:cytoplasm"/>
    <property type="evidence" value="ECO:0007669"/>
    <property type="project" value="TreeGrafter"/>
</dbReference>
<dbReference type="SFLD" id="SFLDG01082">
    <property type="entry name" value="B12-binding_domain_containing"/>
    <property type="match status" value="1"/>
</dbReference>
<dbReference type="EMBL" id="QLTW01000050">
    <property type="protein sequence ID" value="MBT9145116.1"/>
    <property type="molecule type" value="Genomic_DNA"/>
</dbReference>
<dbReference type="Gene3D" id="3.20.20.70">
    <property type="entry name" value="Aldolase class I"/>
    <property type="match status" value="1"/>
</dbReference>
<name>A0A9E2BID2_PSYF1</name>
<dbReference type="InterPro" id="IPR034505">
    <property type="entry name" value="Coproporphyrinogen-III_oxidase"/>
</dbReference>
<feature type="domain" description="Radical SAM core" evidence="6">
    <location>
        <begin position="1"/>
        <end position="243"/>
    </location>
</feature>
<dbReference type="SUPFAM" id="SSF102114">
    <property type="entry name" value="Radical SAM enzymes"/>
    <property type="match status" value="1"/>
</dbReference>
<sequence>MKQKNVHVYIHFPFCPSRCPFCCFTDFFDERDLTNQRLIPQFIEVLLKDIEAYPSDGLKLIDISFGGGTPSLLDAQSLLRIIEKTKEKFDGFANERATVSIEISPETGSLERLQSYKDIGINRVSIGAQTFSNELLRFLGRCYSAAEIFKAYENSRKAGFENVNIDLLMSFPGQTMEAWQDDLAETLALGPEHITTTNWHTKYKGSECFLERAKKKGKKIADRTFRIKLFRFSSSLLEKHGYRRYVIYEKVVSFNLTPFT</sequence>
<evidence type="ECO:0000256" key="3">
    <source>
        <dbReference type="ARBA" id="ARBA00022723"/>
    </source>
</evidence>
<evidence type="ECO:0000256" key="4">
    <source>
        <dbReference type="ARBA" id="ARBA00023004"/>
    </source>
</evidence>
<dbReference type="PROSITE" id="PS51918">
    <property type="entry name" value="RADICAL_SAM"/>
    <property type="match status" value="1"/>
</dbReference>
<dbReference type="SFLD" id="SFLDS00029">
    <property type="entry name" value="Radical_SAM"/>
    <property type="match status" value="1"/>
</dbReference>
<dbReference type="Pfam" id="PF04055">
    <property type="entry name" value="Radical_SAM"/>
    <property type="match status" value="1"/>
</dbReference>
<accession>A0A9E2BID2</accession>
<keyword evidence="7" id="KW-0560">Oxidoreductase</keyword>
<keyword evidence="4" id="KW-0408">Iron</keyword>
<dbReference type="InterPro" id="IPR013785">
    <property type="entry name" value="Aldolase_TIM"/>
</dbReference>
<dbReference type="InterPro" id="IPR058240">
    <property type="entry name" value="rSAM_sf"/>
</dbReference>
<evidence type="ECO:0000256" key="5">
    <source>
        <dbReference type="ARBA" id="ARBA00023014"/>
    </source>
</evidence>
<dbReference type="AlphaFoldDB" id="A0A9E2BID2"/>
<keyword evidence="3" id="KW-0479">Metal-binding</keyword>